<evidence type="ECO:0000313" key="1">
    <source>
        <dbReference type="EMBL" id="DAE25902.1"/>
    </source>
</evidence>
<accession>A0A8S5R335</accession>
<sequence>MNIYEKLLNVQVELKAPKGQFNKFGNYKYRSCEDILEALKPVLQKYKLAMFISDEVVDTNGSIKKVIKDEKEETTTTQEIVGKKYIKATITLVNIEKTEEVIKTSAFAREEENKKGMDGSQITGASSSYARKYALNGLFAIDDTKDSDITNNGEDEESTEDKEMLIEIIAKNITPEELSKFLKNKKIKLLDQANYKDLVILHDLIMVRIKKEKTEENKLKDTSEDRSNMIKKIKEVINGEKFQRMLNFYEVDEIWQMSDEQLRKVYNKIFKK</sequence>
<proteinExistence type="predicted"/>
<dbReference type="Pfam" id="PF04404">
    <property type="entry name" value="ERF"/>
    <property type="match status" value="1"/>
</dbReference>
<dbReference type="InterPro" id="IPR007499">
    <property type="entry name" value="ERF_bacteria_virus"/>
</dbReference>
<name>A0A8S5R335_9CAUD</name>
<dbReference type="EMBL" id="BK015804">
    <property type="protein sequence ID" value="DAE25902.1"/>
    <property type="molecule type" value="Genomic_DNA"/>
</dbReference>
<protein>
    <submittedName>
        <fullName evidence="1">ERF superfamily protein</fullName>
    </submittedName>
</protein>
<organism evidence="1">
    <name type="scientific">Podoviridae sp. ct8nN1</name>
    <dbReference type="NCBI Taxonomy" id="2827296"/>
    <lineage>
        <taxon>Viruses</taxon>
        <taxon>Duplodnaviria</taxon>
        <taxon>Heunggongvirae</taxon>
        <taxon>Uroviricota</taxon>
        <taxon>Caudoviricetes</taxon>
    </lineage>
</organism>
<reference evidence="1" key="1">
    <citation type="journal article" date="2021" name="Proc. Natl. Acad. Sci. U.S.A.">
        <title>A Catalog of Tens of Thousands of Viruses from Human Metagenomes Reveals Hidden Associations with Chronic Diseases.</title>
        <authorList>
            <person name="Tisza M.J."/>
            <person name="Buck C.B."/>
        </authorList>
    </citation>
    <scope>NUCLEOTIDE SEQUENCE</scope>
    <source>
        <strain evidence="1">Ct8nN1</strain>
    </source>
</reference>